<dbReference type="Gene3D" id="3.30.40.10">
    <property type="entry name" value="Zinc/RING finger domain, C3HC4 (zinc finger)"/>
    <property type="match status" value="1"/>
</dbReference>
<gene>
    <name evidence="4" type="ORF">TASK_LOCUS9913</name>
</gene>
<dbReference type="PANTHER" id="PTHR15241:SF304">
    <property type="entry name" value="RRM DOMAIN-CONTAINING PROTEIN"/>
    <property type="match status" value="1"/>
</dbReference>
<protein>
    <submittedName>
        <fullName evidence="6">RRM domain-containing protein</fullName>
    </submittedName>
</protein>
<evidence type="ECO:0000256" key="2">
    <source>
        <dbReference type="SAM" id="MobiDB-lite"/>
    </source>
</evidence>
<keyword evidence="1" id="KW-0694">RNA-binding</keyword>
<organism evidence="6">
    <name type="scientific">Taenia asiatica</name>
    <name type="common">Asian tapeworm</name>
    <dbReference type="NCBI Taxonomy" id="60517"/>
    <lineage>
        <taxon>Eukaryota</taxon>
        <taxon>Metazoa</taxon>
        <taxon>Spiralia</taxon>
        <taxon>Lophotrochozoa</taxon>
        <taxon>Platyhelminthes</taxon>
        <taxon>Cestoda</taxon>
        <taxon>Eucestoda</taxon>
        <taxon>Cyclophyllidea</taxon>
        <taxon>Taeniidae</taxon>
        <taxon>Taenia</taxon>
    </lineage>
</organism>
<reference evidence="4 5" key="2">
    <citation type="submission" date="2018-11" db="EMBL/GenBank/DDBJ databases">
        <authorList>
            <consortium name="Pathogen Informatics"/>
        </authorList>
    </citation>
    <scope>NUCLEOTIDE SEQUENCE [LARGE SCALE GENOMIC DNA]</scope>
</reference>
<dbReference type="Gene3D" id="3.30.70.330">
    <property type="match status" value="2"/>
</dbReference>
<dbReference type="InterPro" id="IPR000504">
    <property type="entry name" value="RRM_dom"/>
</dbReference>
<dbReference type="InterPro" id="IPR013083">
    <property type="entry name" value="Znf_RING/FYVE/PHD"/>
</dbReference>
<evidence type="ECO:0000313" key="5">
    <source>
        <dbReference type="Proteomes" id="UP000282613"/>
    </source>
</evidence>
<dbReference type="Pfam" id="PF00076">
    <property type="entry name" value="RRM_1"/>
    <property type="match status" value="2"/>
</dbReference>
<evidence type="ECO:0000313" key="6">
    <source>
        <dbReference type="WBParaSite" id="TASK_0000991201-mRNA-1"/>
    </source>
</evidence>
<dbReference type="SUPFAM" id="SSF57850">
    <property type="entry name" value="RING/U-box"/>
    <property type="match status" value="1"/>
</dbReference>
<evidence type="ECO:0000256" key="1">
    <source>
        <dbReference type="PROSITE-ProRule" id="PRU00176"/>
    </source>
</evidence>
<dbReference type="PROSITE" id="PS50102">
    <property type="entry name" value="RRM"/>
    <property type="match status" value="2"/>
</dbReference>
<sequence length="525" mass="58188">MRDPYTLPCGHTFCLRPCLLSHAKAITARCIHCHATFDVAELRPNYTIGAKLSPLSSQRGQEQDQRLERQAENDGECLEEVSIDGQRISGTSCPSVRCSTCRRPVGAKELDICYHCHHDICQQCREKHRDNFSLIVRVKLNALSRHRVTLKSHLEQLRGSGSSSVEAVRKSKGGIFDSLEDAVLELRMAASKSLDSATANLEIVDVAGYEMIGPLVGRITDLFVEVNKAQDVYASLERISSLQEIVAKKKSLDKLLAEAAPLEAMMKKLPPLPITQMYLSDRFSRIDQHLSDFNLVIGDGVLSLPRIFPRFDIGDQRTVASPNTTVGKSRVKLYVGGLRLNHTESQLRQHFAQYGAVTDCYIARDLKTNESRCYAFVTFREEAHATRALADCPHFIEGGPVSVKPFNLKKKEKAAVSSAKDEDEKVGNKGKESATIGGPKMNELRLHVGNLDSSTTQQVLTDYFSQYGTVKSVNLLPGRGRKNPQRFALVSMSTPQEVEAVLKARPHQLNGKVIAVHRASARALK</sequence>
<dbReference type="WBParaSite" id="TASK_0000991201-mRNA-1">
    <property type="protein sequence ID" value="TASK_0000991201-mRNA-1"/>
    <property type="gene ID" value="TASK_0000991201"/>
</dbReference>
<reference evidence="6" key="1">
    <citation type="submission" date="2017-02" db="UniProtKB">
        <authorList>
            <consortium name="WormBaseParasite"/>
        </authorList>
    </citation>
    <scope>IDENTIFICATION</scope>
</reference>
<feature type="domain" description="RRM" evidence="3">
    <location>
        <begin position="331"/>
        <end position="413"/>
    </location>
</feature>
<dbReference type="GO" id="GO:0003723">
    <property type="term" value="F:RNA binding"/>
    <property type="evidence" value="ECO:0007669"/>
    <property type="project" value="UniProtKB-UniRule"/>
</dbReference>
<feature type="region of interest" description="Disordered" evidence="2">
    <location>
        <begin position="417"/>
        <end position="437"/>
    </location>
</feature>
<dbReference type="OrthoDB" id="78437at2759"/>
<accession>A0A0R3WGB9</accession>
<dbReference type="Proteomes" id="UP000282613">
    <property type="component" value="Unassembled WGS sequence"/>
</dbReference>
<dbReference type="AlphaFoldDB" id="A0A0R3WGB9"/>
<feature type="compositionally biased region" description="Basic and acidic residues" evidence="2">
    <location>
        <begin position="61"/>
        <end position="72"/>
    </location>
</feature>
<feature type="domain" description="RRM" evidence="3">
    <location>
        <begin position="444"/>
        <end position="525"/>
    </location>
</feature>
<feature type="compositionally biased region" description="Basic and acidic residues" evidence="2">
    <location>
        <begin position="419"/>
        <end position="432"/>
    </location>
</feature>
<evidence type="ECO:0000313" key="4">
    <source>
        <dbReference type="EMBL" id="VDK46654.1"/>
    </source>
</evidence>
<dbReference type="InterPro" id="IPR012677">
    <property type="entry name" value="Nucleotide-bd_a/b_plait_sf"/>
</dbReference>
<proteinExistence type="predicted"/>
<dbReference type="SUPFAM" id="SSF54928">
    <property type="entry name" value="RNA-binding domain, RBD"/>
    <property type="match status" value="2"/>
</dbReference>
<dbReference type="STRING" id="60517.A0A0R3WGB9"/>
<dbReference type="PANTHER" id="PTHR15241">
    <property type="entry name" value="TRANSFORMER-2-RELATED"/>
    <property type="match status" value="1"/>
</dbReference>
<dbReference type="InterPro" id="IPR035979">
    <property type="entry name" value="RBD_domain_sf"/>
</dbReference>
<keyword evidence="5" id="KW-1185">Reference proteome</keyword>
<evidence type="ECO:0000259" key="3">
    <source>
        <dbReference type="PROSITE" id="PS50102"/>
    </source>
</evidence>
<name>A0A0R3WGB9_TAEAS</name>
<dbReference type="SMART" id="SM00360">
    <property type="entry name" value="RRM"/>
    <property type="match status" value="2"/>
</dbReference>
<dbReference type="EMBL" id="UYRS01019718">
    <property type="protein sequence ID" value="VDK46654.1"/>
    <property type="molecule type" value="Genomic_DNA"/>
</dbReference>
<feature type="region of interest" description="Disordered" evidence="2">
    <location>
        <begin position="53"/>
        <end position="72"/>
    </location>
</feature>